<dbReference type="STRING" id="1480615.AWJ14_04775"/>
<dbReference type="GO" id="GO:0005886">
    <property type="term" value="C:plasma membrane"/>
    <property type="evidence" value="ECO:0007669"/>
    <property type="project" value="UniProtKB-SubCell"/>
</dbReference>
<gene>
    <name evidence="8" type="ORF">AWJ14_04775</name>
</gene>
<reference evidence="8 9" key="1">
    <citation type="submission" date="2015-12" db="EMBL/GenBank/DDBJ databases">
        <authorList>
            <person name="Shamseldin A."/>
            <person name="Moawad H."/>
            <person name="Abd El-Rahim W.M."/>
            <person name="Sadowsky M.J."/>
        </authorList>
    </citation>
    <scope>NUCLEOTIDE SEQUENCE [LARGE SCALE GENOMIC DNA]</scope>
    <source>
        <strain evidence="8 9">JC234</strain>
    </source>
</reference>
<dbReference type="PANTHER" id="PTHR30086:SF14">
    <property type="entry name" value="HOMOSERINE_HOMOSERINE LACTONE EFFLUX PROTEIN"/>
    <property type="match status" value="1"/>
</dbReference>
<dbReference type="PIRSF" id="PIRSF006324">
    <property type="entry name" value="LeuE"/>
    <property type="match status" value="1"/>
</dbReference>
<comment type="caution">
    <text evidence="8">The sequence shown here is derived from an EMBL/GenBank/DDBJ whole genome shotgun (WGS) entry which is preliminary data.</text>
</comment>
<evidence type="ECO:0000256" key="6">
    <source>
        <dbReference type="ARBA" id="ARBA00023136"/>
    </source>
</evidence>
<evidence type="ECO:0000256" key="5">
    <source>
        <dbReference type="ARBA" id="ARBA00022989"/>
    </source>
</evidence>
<protein>
    <submittedName>
        <fullName evidence="8">Lysine transporter LysE</fullName>
    </submittedName>
</protein>
<dbReference type="AlphaFoldDB" id="A0A1C1YZP4"/>
<feature type="transmembrane region" description="Helical" evidence="7">
    <location>
        <begin position="66"/>
        <end position="87"/>
    </location>
</feature>
<keyword evidence="6 7" id="KW-0472">Membrane</keyword>
<evidence type="ECO:0000256" key="1">
    <source>
        <dbReference type="ARBA" id="ARBA00004651"/>
    </source>
</evidence>
<proteinExistence type="inferred from homology"/>
<feature type="transmembrane region" description="Helical" evidence="7">
    <location>
        <begin position="108"/>
        <end position="130"/>
    </location>
</feature>
<keyword evidence="5 7" id="KW-1133">Transmembrane helix</keyword>
<dbReference type="EMBL" id="LQZT01000002">
    <property type="protein sequence ID" value="OCW59024.1"/>
    <property type="molecule type" value="Genomic_DNA"/>
</dbReference>
<evidence type="ECO:0000256" key="2">
    <source>
        <dbReference type="ARBA" id="ARBA00007928"/>
    </source>
</evidence>
<sequence length="204" mass="21508">MSPEFLLTALIVVLAPGTGVLYTVSTGLGRGRLPSLAAAFGCTLGILPHLMASALGLAAILHTSALLFHGLKYLGAAYLAYLAIQTLRDKGPIRFDGAEAAPKSHGRIAVTGFLINVLNPKLSVFFLAFLPQFIPAEAGGKLAMMLELGFVFMAMTFAVFVLYGLFAAQLRRAVLASERAMTAIRRVSALAFGGLAVKLALAER</sequence>
<dbReference type="Proteomes" id="UP000094795">
    <property type="component" value="Unassembled WGS sequence"/>
</dbReference>
<keyword evidence="9" id="KW-1185">Reference proteome</keyword>
<keyword evidence="4 7" id="KW-0812">Transmembrane</keyword>
<evidence type="ECO:0000256" key="3">
    <source>
        <dbReference type="ARBA" id="ARBA00022475"/>
    </source>
</evidence>
<name>A0A1C1YZP4_9HYPH</name>
<evidence type="ECO:0000313" key="9">
    <source>
        <dbReference type="Proteomes" id="UP000094795"/>
    </source>
</evidence>
<dbReference type="OrthoDB" id="9804822at2"/>
<feature type="transmembrane region" description="Helical" evidence="7">
    <location>
        <begin position="6"/>
        <end position="24"/>
    </location>
</feature>
<keyword evidence="3" id="KW-1003">Cell membrane</keyword>
<feature type="transmembrane region" description="Helical" evidence="7">
    <location>
        <begin position="36"/>
        <end position="60"/>
    </location>
</feature>
<dbReference type="RefSeq" id="WP_066175070.1">
    <property type="nucleotide sequence ID" value="NZ_LQZT01000002.1"/>
</dbReference>
<dbReference type="GO" id="GO:0042970">
    <property type="term" value="F:homoserine transmembrane transporter activity"/>
    <property type="evidence" value="ECO:0007669"/>
    <property type="project" value="TreeGrafter"/>
</dbReference>
<evidence type="ECO:0000256" key="7">
    <source>
        <dbReference type="SAM" id="Phobius"/>
    </source>
</evidence>
<comment type="subcellular location">
    <subcellularLocation>
        <location evidence="1">Cell membrane</location>
        <topology evidence="1">Multi-pass membrane protein</topology>
    </subcellularLocation>
</comment>
<feature type="transmembrane region" description="Helical" evidence="7">
    <location>
        <begin position="150"/>
        <end position="171"/>
    </location>
</feature>
<accession>A0A1C1YZP4</accession>
<dbReference type="PANTHER" id="PTHR30086">
    <property type="entry name" value="ARGININE EXPORTER PROTEIN ARGO"/>
    <property type="match status" value="1"/>
</dbReference>
<dbReference type="InterPro" id="IPR001123">
    <property type="entry name" value="LeuE-type"/>
</dbReference>
<evidence type="ECO:0000313" key="8">
    <source>
        <dbReference type="EMBL" id="OCW59024.1"/>
    </source>
</evidence>
<organism evidence="8 9">
    <name type="scientific">Hoeflea olei</name>
    <dbReference type="NCBI Taxonomy" id="1480615"/>
    <lineage>
        <taxon>Bacteria</taxon>
        <taxon>Pseudomonadati</taxon>
        <taxon>Pseudomonadota</taxon>
        <taxon>Alphaproteobacteria</taxon>
        <taxon>Hyphomicrobiales</taxon>
        <taxon>Rhizobiaceae</taxon>
        <taxon>Hoeflea</taxon>
    </lineage>
</organism>
<evidence type="ECO:0000256" key="4">
    <source>
        <dbReference type="ARBA" id="ARBA00022692"/>
    </source>
</evidence>
<dbReference type="Pfam" id="PF01810">
    <property type="entry name" value="LysE"/>
    <property type="match status" value="1"/>
</dbReference>
<comment type="similarity">
    <text evidence="2">Belongs to the Rht family.</text>
</comment>